<protein>
    <submittedName>
        <fullName evidence="1">CYFA0S10e01222g1_1</fullName>
    </submittedName>
</protein>
<proteinExistence type="predicted"/>
<sequence length="261" mass="29406">MGYPTPFHAIHRRLNPTTVIASVPFSRGDKFEFGNRMAVINIPQTKKLIVWGSLPLGSEFQKAIDNATNDESSNYEIAYGIVPDREHTLAAIDLKKQFPNVFLIGPDGIAGKPDLKLDYTFKDDEANKIVKGESISESLKGFEFLYFNNHTNGEVVMLDKSTKTLFEADLLFNIPYDGVNHDQYPHYNQNRGVFGYLTCFLNGYNTFGRIIHRRLLKDTPGTRAGVAALLSWDFDSIIMSHGKCCEEGGKELIKKVFNPYV</sequence>
<dbReference type="AlphaFoldDB" id="A0A061AZN6"/>
<dbReference type="Proteomes" id="UP000189513">
    <property type="component" value="Unassembled WGS sequence"/>
</dbReference>
<dbReference type="PANTHER" id="PTHR33835">
    <property type="entry name" value="YALI0C07656P"/>
    <property type="match status" value="1"/>
</dbReference>
<evidence type="ECO:0000313" key="2">
    <source>
        <dbReference type="EMBL" id="ONH67241.1"/>
    </source>
</evidence>
<name>A0A061AZN6_CYBFA</name>
<reference evidence="1" key="1">
    <citation type="journal article" date="2014" name="Genome Announc.">
        <title>Genome sequence of the yeast Cyberlindnera fabianii (Hansenula fabianii).</title>
        <authorList>
            <person name="Freel K.C."/>
            <person name="Sarilar V."/>
            <person name="Neuveglise C."/>
            <person name="Devillers H."/>
            <person name="Friedrich A."/>
            <person name="Schacherer J."/>
        </authorList>
    </citation>
    <scope>NUCLEOTIDE SEQUENCE</scope>
    <source>
        <strain evidence="1">YJS4271</strain>
    </source>
</reference>
<dbReference type="EMBL" id="MPUK01000005">
    <property type="protein sequence ID" value="ONH67241.1"/>
    <property type="molecule type" value="Genomic_DNA"/>
</dbReference>
<dbReference type="SUPFAM" id="SSF56281">
    <property type="entry name" value="Metallo-hydrolase/oxidoreductase"/>
    <property type="match status" value="1"/>
</dbReference>
<dbReference type="PANTHER" id="PTHR33835:SF1">
    <property type="entry name" value="METALLO-BETA-LACTAMASE DOMAIN-CONTAINING PROTEIN"/>
    <property type="match status" value="1"/>
</dbReference>
<organism evidence="1">
    <name type="scientific">Cyberlindnera fabianii</name>
    <name type="common">Yeast</name>
    <name type="synonym">Hansenula fabianii</name>
    <dbReference type="NCBI Taxonomy" id="36022"/>
    <lineage>
        <taxon>Eukaryota</taxon>
        <taxon>Fungi</taxon>
        <taxon>Dikarya</taxon>
        <taxon>Ascomycota</taxon>
        <taxon>Saccharomycotina</taxon>
        <taxon>Saccharomycetes</taxon>
        <taxon>Phaffomycetales</taxon>
        <taxon>Phaffomycetaceae</taxon>
        <taxon>Cyberlindnera</taxon>
    </lineage>
</organism>
<reference evidence="3" key="2">
    <citation type="journal article" date="2017" name="Genome Announc.">
        <title>Genome sequences of Cyberlindnera fabianii 65, Pichia kudriavzevii 129, and Saccharomyces cerevisiae 131 isolated from fermented masau fruits in Zimbabwe.</title>
        <authorList>
            <person name="van Rijswijck I.M.H."/>
            <person name="Derks M.F.L."/>
            <person name="Abee T."/>
            <person name="de Ridder D."/>
            <person name="Smid E.J."/>
        </authorList>
    </citation>
    <scope>NUCLEOTIDE SEQUENCE [LARGE SCALE GENOMIC DNA]</scope>
    <source>
        <strain evidence="3">65</strain>
    </source>
</reference>
<dbReference type="InterPro" id="IPR036866">
    <property type="entry name" value="RibonucZ/Hydroxyglut_hydro"/>
</dbReference>
<dbReference type="VEuPathDB" id="FungiDB:BON22_3209"/>
<accession>A0A061AZN6</accession>
<dbReference type="OrthoDB" id="421671at2759"/>
<dbReference type="EMBL" id="LK052895">
    <property type="protein sequence ID" value="CDR42697.1"/>
    <property type="molecule type" value="Genomic_DNA"/>
</dbReference>
<dbReference type="OMA" id="IIPDREH"/>
<evidence type="ECO:0000313" key="1">
    <source>
        <dbReference type="EMBL" id="CDR42697.1"/>
    </source>
</evidence>
<dbReference type="Gene3D" id="3.60.15.10">
    <property type="entry name" value="Ribonuclease Z/Hydroxyacylglutathione hydrolase-like"/>
    <property type="match status" value="1"/>
</dbReference>
<gene>
    <name evidence="2" type="ORF">BON22_3209</name>
    <name evidence="1" type="ORF">CYFA0S_10e01222g</name>
</gene>
<reference evidence="2" key="3">
    <citation type="submission" date="2017-01" db="EMBL/GenBank/DDBJ databases">
        <authorList>
            <person name="Mah S.A."/>
            <person name="Swanson W.J."/>
            <person name="Moy G.W."/>
            <person name="Vacquier V.D."/>
        </authorList>
    </citation>
    <scope>NUCLEOTIDE SEQUENCE [LARGE SCALE GENOMIC DNA]</scope>
    <source>
        <strain evidence="2">65</strain>
    </source>
</reference>
<keyword evidence="3" id="KW-1185">Reference proteome</keyword>
<dbReference type="InterPro" id="IPR025638">
    <property type="entry name" value="DUF4336"/>
</dbReference>
<evidence type="ECO:0000313" key="3">
    <source>
        <dbReference type="Proteomes" id="UP000189513"/>
    </source>
</evidence>